<comment type="caution">
    <text evidence="1">The sequence shown here is derived from an EMBL/GenBank/DDBJ whole genome shotgun (WGS) entry which is preliminary data.</text>
</comment>
<protein>
    <recommendedName>
        <fullName evidence="3">Aminopeptidase</fullName>
    </recommendedName>
</protein>
<organism evidence="1 2">
    <name type="scientific">Amphibacillus indicireducens</name>
    <dbReference type="NCBI Taxonomy" id="1076330"/>
    <lineage>
        <taxon>Bacteria</taxon>
        <taxon>Bacillati</taxon>
        <taxon>Bacillota</taxon>
        <taxon>Bacilli</taxon>
        <taxon>Bacillales</taxon>
        <taxon>Bacillaceae</taxon>
        <taxon>Amphibacillus</taxon>
    </lineage>
</organism>
<sequence>MSENHLFTIVAHELTHHSDLFLDEFDDERVDGIWFEEGMCDYLSRKMTLDEAEFQAITEVELELVAMFKGEYGNHSLDEFGSNSYQGSLTSNMFNYWRSFLAVNFLIEVRANNDIKQIFNEYHKWYKEGRKVPLTEYFELNTMLK</sequence>
<evidence type="ECO:0000313" key="2">
    <source>
        <dbReference type="Proteomes" id="UP001501734"/>
    </source>
</evidence>
<dbReference type="Proteomes" id="UP001501734">
    <property type="component" value="Unassembled WGS sequence"/>
</dbReference>
<proteinExistence type="predicted"/>
<evidence type="ECO:0000313" key="1">
    <source>
        <dbReference type="EMBL" id="GAA4074602.1"/>
    </source>
</evidence>
<accession>A0ABP7VVU7</accession>
<gene>
    <name evidence="1" type="ORF">GCM10022410_19570</name>
</gene>
<keyword evidence="2" id="KW-1185">Reference proteome</keyword>
<dbReference type="RefSeq" id="WP_344912689.1">
    <property type="nucleotide sequence ID" value="NZ_BAABDL010000109.1"/>
</dbReference>
<evidence type="ECO:0008006" key="3">
    <source>
        <dbReference type="Google" id="ProtNLM"/>
    </source>
</evidence>
<reference evidence="2" key="1">
    <citation type="journal article" date="2019" name="Int. J. Syst. Evol. Microbiol.">
        <title>The Global Catalogue of Microorganisms (GCM) 10K type strain sequencing project: providing services to taxonomists for standard genome sequencing and annotation.</title>
        <authorList>
            <consortium name="The Broad Institute Genomics Platform"/>
            <consortium name="The Broad Institute Genome Sequencing Center for Infectious Disease"/>
            <person name="Wu L."/>
            <person name="Ma J."/>
        </authorList>
    </citation>
    <scope>NUCLEOTIDE SEQUENCE [LARGE SCALE GENOMIC DNA]</scope>
    <source>
        <strain evidence="2">JCM 17250</strain>
    </source>
</reference>
<name>A0ABP7VVU7_9BACI</name>
<dbReference type="EMBL" id="BAABDL010000109">
    <property type="protein sequence ID" value="GAA4074602.1"/>
    <property type="molecule type" value="Genomic_DNA"/>
</dbReference>